<keyword evidence="1" id="KW-1133">Transmembrane helix</keyword>
<keyword evidence="1" id="KW-0472">Membrane</keyword>
<evidence type="ECO:0000313" key="3">
    <source>
        <dbReference type="Proteomes" id="UP000002573"/>
    </source>
</evidence>
<dbReference type="Proteomes" id="UP000002573">
    <property type="component" value="Chromosome"/>
</dbReference>
<dbReference type="AlphaFoldDB" id="D7DAR8"/>
<keyword evidence="1" id="KW-0812">Transmembrane</keyword>
<dbReference type="EMBL" id="CP002051">
    <property type="protein sequence ID" value="ADI31265.1"/>
    <property type="molecule type" value="Genomic_DNA"/>
</dbReference>
<reference evidence="3" key="1">
    <citation type="submission" date="2010-05" db="EMBL/GenBank/DDBJ databases">
        <title>Complete sequence of Staphylothermus hellenicus DSM 12710.</title>
        <authorList>
            <consortium name="US DOE Joint Genome Institute"/>
            <person name="Lucas S."/>
            <person name="Copeland A."/>
            <person name="Lapidus A."/>
            <person name="Cheng J.-F."/>
            <person name="Bruce D."/>
            <person name="Goodwin L."/>
            <person name="Pitluck S."/>
            <person name="Davenport K."/>
            <person name="Detter J.C."/>
            <person name="Han C."/>
            <person name="Tapia R."/>
            <person name="Larimer F."/>
            <person name="Land M."/>
            <person name="Hauser L."/>
            <person name="Kyrpides N."/>
            <person name="Mikhailova N."/>
            <person name="Anderson I.J."/>
            <person name="Woyke T."/>
        </authorList>
    </citation>
    <scope>NUCLEOTIDE SEQUENCE [LARGE SCALE GENOMIC DNA]</scope>
    <source>
        <strain evidence="3">DSM 12710 / JCM 10830 / BK20S6-10-b1 / P8</strain>
    </source>
</reference>
<reference evidence="2 3" key="2">
    <citation type="journal article" date="2011" name="Stand. Genomic Sci.">
        <title>Complete genome sequence of Staphylothermus hellenicus P8.</title>
        <authorList>
            <person name="Anderson I."/>
            <person name="Wirth R."/>
            <person name="Lucas S."/>
            <person name="Copeland A."/>
            <person name="Lapidus A."/>
            <person name="Cheng J.F."/>
            <person name="Goodwin L."/>
            <person name="Pitluck S."/>
            <person name="Davenport K."/>
            <person name="Detter J.C."/>
            <person name="Han C."/>
            <person name="Tapia R."/>
            <person name="Land M."/>
            <person name="Hauser L."/>
            <person name="Pati A."/>
            <person name="Mikhailova N."/>
            <person name="Woyke T."/>
            <person name="Klenk H.P."/>
            <person name="Kyrpides N."/>
            <person name="Ivanova N."/>
        </authorList>
    </citation>
    <scope>NUCLEOTIDE SEQUENCE [LARGE SCALE GENOMIC DNA]</scope>
    <source>
        <strain evidence="3">DSM 12710 / JCM 10830 / BK20S6-10-b1 / P8</strain>
    </source>
</reference>
<name>D7DAR8_STAHD</name>
<organism evidence="2 3">
    <name type="scientific">Staphylothermus hellenicus (strain DSM 12710 / JCM 10830 / BK20S6-10-b1 / P8)</name>
    <dbReference type="NCBI Taxonomy" id="591019"/>
    <lineage>
        <taxon>Archaea</taxon>
        <taxon>Thermoproteota</taxon>
        <taxon>Thermoprotei</taxon>
        <taxon>Desulfurococcales</taxon>
        <taxon>Desulfurococcaceae</taxon>
        <taxon>Staphylothermus</taxon>
    </lineage>
</organism>
<feature type="transmembrane region" description="Helical" evidence="1">
    <location>
        <begin position="6"/>
        <end position="32"/>
    </location>
</feature>
<dbReference type="KEGG" id="shc:Shell_0119"/>
<gene>
    <name evidence="2" type="ordered locus">Shell_0119</name>
</gene>
<evidence type="ECO:0000313" key="2">
    <source>
        <dbReference type="EMBL" id="ADI31265.1"/>
    </source>
</evidence>
<dbReference type="HOGENOM" id="CLU_2662531_0_0_2"/>
<evidence type="ECO:0000256" key="1">
    <source>
        <dbReference type="SAM" id="Phobius"/>
    </source>
</evidence>
<sequence length="75" mass="8652">MELMHLIVIRVVILVNVIGVVLITVNVLRIIVAPTILMDLKLVRRNVWRKEILQIMEENPIFVTLLDGVVLKIKK</sequence>
<proteinExistence type="predicted"/>
<protein>
    <submittedName>
        <fullName evidence="2">Uncharacterized protein</fullName>
    </submittedName>
</protein>
<accession>D7DAR8</accession>
<keyword evidence="3" id="KW-1185">Reference proteome</keyword>